<keyword evidence="8" id="KW-1185">Reference proteome</keyword>
<sequence length="874" mass="96549">MTATLPQQALPVKDASAIRKRRRRAPAGGAADDCFTCSKRNVKCDRRRPYCSQCLEIGNECSGYKTQLTWGVGVASRGKLRGLSLPVVKAPPVTREPKKQATARPRASSSNSCHSNNSSNSTMTASWPDPEEAQRMTRQPIDIPIVAHASAPATPYQNVHGYDYLSITHLESTPAMHQSNWAGMPYSTGIIHSPSAIPKYHSKYPLPIITDGLSSSIDSLGSDVDYASPISQSFSREDMPYVHHSPPIHYDGYHAPGTHPHSASSPIPPSPGSAIIIDHSRAPLSCPGLVYAPSEPSSSLNSHLDSFESHLTHRMMRESDHLRPPEVDVYGSNRDTTGTAWLSPRAKETASIQSPRSEHTPLQWPSAAEPANVTVSQDLLSKMPFFMDYYKITMCPSMVFMDGPHNPFREHVLQLAAESQSLQHAICALAACNLRMKRRLSLGQDVKGLYEKIKREQHTLDTMVDAQPEDQSLAEEYQHRNLAVHLLNQQLNDTSKSTHDSVLATILLLCHYRMVESGIARFHTQFAGVKKILSLRSHKLGSSESSSWMEAIFTYFDAITASINDREAQLASTKKDAMLLPPGAENLVGCDRELFKIISQLGRLNLLSQHRPVQSTMPPVGGPNDDLARSQSPFGAPLGHVRKETPTSVHDAGLRGIYNMPTHRFDGNGFGSMLSEDEMLVSAMRSSVTYDDRRYMFWGEWREARLALQNWQFDASSVATSLPAAPSSAQMRDLCSLSEAFRYAALLYTERLANPSLPHSNANFQNLVSQVVYYATSLETGSAAEKYLLWPLFVAGSECVNELQQSIVRTKCRDIMARSGYMNNLAALDVLEKLWAGELGEKESQNPLVLGFNGPFNWTRCIGGPGVGVEWIMF</sequence>
<dbReference type="Gene3D" id="4.10.240.10">
    <property type="entry name" value="Zn(2)-C6 fungal-type DNA-binding domain"/>
    <property type="match status" value="1"/>
</dbReference>
<evidence type="ECO:0000256" key="1">
    <source>
        <dbReference type="ARBA" id="ARBA00023015"/>
    </source>
</evidence>
<dbReference type="GO" id="GO:0003677">
    <property type="term" value="F:DNA binding"/>
    <property type="evidence" value="ECO:0007669"/>
    <property type="project" value="UniProtKB-KW"/>
</dbReference>
<organism evidence="7 8">
    <name type="scientific">Stachybotrys chartarum (strain CBS 109288 / IBT 7711)</name>
    <name type="common">Toxic black mold</name>
    <name type="synonym">Stilbospora chartarum</name>
    <dbReference type="NCBI Taxonomy" id="1280523"/>
    <lineage>
        <taxon>Eukaryota</taxon>
        <taxon>Fungi</taxon>
        <taxon>Dikarya</taxon>
        <taxon>Ascomycota</taxon>
        <taxon>Pezizomycotina</taxon>
        <taxon>Sordariomycetes</taxon>
        <taxon>Hypocreomycetidae</taxon>
        <taxon>Hypocreales</taxon>
        <taxon>Stachybotryaceae</taxon>
        <taxon>Stachybotrys</taxon>
    </lineage>
</organism>
<keyword evidence="4" id="KW-0539">Nucleus</keyword>
<protein>
    <recommendedName>
        <fullName evidence="6">Zn(2)-C6 fungal-type domain-containing protein</fullName>
    </recommendedName>
</protein>
<dbReference type="Pfam" id="PF00172">
    <property type="entry name" value="Zn_clus"/>
    <property type="match status" value="1"/>
</dbReference>
<accession>A0A084B6Y3</accession>
<dbReference type="InterPro" id="IPR050675">
    <property type="entry name" value="OAF3"/>
</dbReference>
<evidence type="ECO:0000256" key="2">
    <source>
        <dbReference type="ARBA" id="ARBA00023125"/>
    </source>
</evidence>
<name>A0A084B6Y3_STACB</name>
<feature type="region of interest" description="Disordered" evidence="5">
    <location>
        <begin position="89"/>
        <end position="134"/>
    </location>
</feature>
<dbReference type="CDD" id="cd00067">
    <property type="entry name" value="GAL4"/>
    <property type="match status" value="1"/>
</dbReference>
<gene>
    <name evidence="7" type="ORF">S7711_01430</name>
</gene>
<evidence type="ECO:0000256" key="5">
    <source>
        <dbReference type="SAM" id="MobiDB-lite"/>
    </source>
</evidence>
<dbReference type="PROSITE" id="PS50048">
    <property type="entry name" value="ZN2_CY6_FUNGAL_2"/>
    <property type="match status" value="1"/>
</dbReference>
<dbReference type="InterPro" id="IPR036864">
    <property type="entry name" value="Zn2-C6_fun-type_DNA-bd_sf"/>
</dbReference>
<reference evidence="7 8" key="1">
    <citation type="journal article" date="2014" name="BMC Genomics">
        <title>Comparative genome sequencing reveals chemotype-specific gene clusters in the toxigenic black mold Stachybotrys.</title>
        <authorList>
            <person name="Semeiks J."/>
            <person name="Borek D."/>
            <person name="Otwinowski Z."/>
            <person name="Grishin N.V."/>
        </authorList>
    </citation>
    <scope>NUCLEOTIDE SEQUENCE [LARGE SCALE GENOMIC DNA]</scope>
    <source>
        <strain evidence="8">CBS 109288 / IBT 7711</strain>
    </source>
</reference>
<feature type="domain" description="Zn(2)-C6 fungal-type" evidence="6">
    <location>
        <begin position="33"/>
        <end position="62"/>
    </location>
</feature>
<dbReference type="InterPro" id="IPR001138">
    <property type="entry name" value="Zn2Cys6_DnaBD"/>
</dbReference>
<evidence type="ECO:0000259" key="6">
    <source>
        <dbReference type="PROSITE" id="PS50048"/>
    </source>
</evidence>
<keyword evidence="1" id="KW-0805">Transcription regulation</keyword>
<evidence type="ECO:0000256" key="4">
    <source>
        <dbReference type="ARBA" id="ARBA00023242"/>
    </source>
</evidence>
<dbReference type="GO" id="GO:0008270">
    <property type="term" value="F:zinc ion binding"/>
    <property type="evidence" value="ECO:0007669"/>
    <property type="project" value="InterPro"/>
</dbReference>
<evidence type="ECO:0000256" key="3">
    <source>
        <dbReference type="ARBA" id="ARBA00023163"/>
    </source>
</evidence>
<keyword evidence="2" id="KW-0238">DNA-binding</keyword>
<dbReference type="InterPro" id="IPR021858">
    <property type="entry name" value="Fun_TF"/>
</dbReference>
<keyword evidence="3" id="KW-0804">Transcription</keyword>
<dbReference type="Proteomes" id="UP000028045">
    <property type="component" value="Unassembled WGS sequence"/>
</dbReference>
<proteinExistence type="predicted"/>
<dbReference type="PANTHER" id="PTHR31069">
    <property type="entry name" value="OLEATE-ACTIVATED TRANSCRIPTION FACTOR 1-RELATED"/>
    <property type="match status" value="1"/>
</dbReference>
<dbReference type="HOGENOM" id="CLU_012074_0_1_1"/>
<dbReference type="PANTHER" id="PTHR31069:SF28">
    <property type="entry name" value="ZN(II)2CYS6 TRANSCRIPTION FACTOR (EUROFUNG)"/>
    <property type="match status" value="1"/>
</dbReference>
<dbReference type="EMBL" id="KL647853">
    <property type="protein sequence ID" value="KEY73312.1"/>
    <property type="molecule type" value="Genomic_DNA"/>
</dbReference>
<dbReference type="Pfam" id="PF11951">
    <property type="entry name" value="Fungal_trans_2"/>
    <property type="match status" value="2"/>
</dbReference>
<dbReference type="GO" id="GO:0000981">
    <property type="term" value="F:DNA-binding transcription factor activity, RNA polymerase II-specific"/>
    <property type="evidence" value="ECO:0007669"/>
    <property type="project" value="InterPro"/>
</dbReference>
<feature type="compositionally biased region" description="Low complexity" evidence="5">
    <location>
        <begin position="108"/>
        <end position="121"/>
    </location>
</feature>
<dbReference type="AlphaFoldDB" id="A0A084B6Y3"/>
<dbReference type="SUPFAM" id="SSF57701">
    <property type="entry name" value="Zn2/Cys6 DNA-binding domain"/>
    <property type="match status" value="1"/>
</dbReference>
<evidence type="ECO:0000313" key="8">
    <source>
        <dbReference type="Proteomes" id="UP000028045"/>
    </source>
</evidence>
<feature type="region of interest" description="Disordered" evidence="5">
    <location>
        <begin position="344"/>
        <end position="365"/>
    </location>
</feature>
<evidence type="ECO:0000313" key="7">
    <source>
        <dbReference type="EMBL" id="KEY73312.1"/>
    </source>
</evidence>
<dbReference type="OrthoDB" id="3431704at2759"/>